<accession>A0ABR2CEX1</accession>
<comment type="caution">
    <text evidence="1">The sequence shown here is derived from an EMBL/GenBank/DDBJ whole genome shotgun (WGS) entry which is preliminary data.</text>
</comment>
<name>A0ABR2CEX1_9ROSI</name>
<evidence type="ECO:0008006" key="3">
    <source>
        <dbReference type="Google" id="ProtNLM"/>
    </source>
</evidence>
<dbReference type="PANTHER" id="PTHR31286">
    <property type="entry name" value="GLYCINE-RICH CELL WALL STRUCTURAL PROTEIN 1.8-LIKE"/>
    <property type="match status" value="1"/>
</dbReference>
<keyword evidence="2" id="KW-1185">Reference proteome</keyword>
<dbReference type="Proteomes" id="UP001472677">
    <property type="component" value="Unassembled WGS sequence"/>
</dbReference>
<sequence>MALPLHSTAIRCFHGGRFLLPLFGSPSDVASSSILATVNSWHGRFYFCFQNAFHIRIDCEVDLRALNPTYSIDDYTFLSMNVWIRIYGIPLLLMDDDDTANQTGNSLGTMVGKVVKVDTRRIDLNMVDYLRIGIILDVTKPVHRCVAIGGSGPSPKLCPLQYERLPTLCHGCGIIGHALAACTTFNPAQNSKLQYGDWLRYIPPKKQELHNRSKGSIRYLDGANSAKNETAATGTSSISTEATNTVDVAETTKGPVIPVAVIDPSIALGPIGTNSTISIMLAVASEPIVDTNSTMDTKLATGSDLIGSTMPNDAITQVASKIPFKGHINVLMVAILNSPSTEPFGSTMIPIPTSLGGPEGFIDFLNNPNETPTKVPYLLDNVGLDVAPTTLLPLPWEGGIDYELATIDEDTPLLISRGAKR</sequence>
<dbReference type="PANTHER" id="PTHR31286:SF180">
    <property type="entry name" value="OS10G0362600 PROTEIN"/>
    <property type="match status" value="1"/>
</dbReference>
<evidence type="ECO:0000313" key="2">
    <source>
        <dbReference type="Proteomes" id="UP001472677"/>
    </source>
</evidence>
<proteinExistence type="predicted"/>
<evidence type="ECO:0000313" key="1">
    <source>
        <dbReference type="EMBL" id="KAK8518063.1"/>
    </source>
</evidence>
<protein>
    <recommendedName>
        <fullName evidence="3">DUF4283 domain-containing protein</fullName>
    </recommendedName>
</protein>
<gene>
    <name evidence="1" type="ORF">V6N12_033055</name>
</gene>
<dbReference type="EMBL" id="JBBPBM010000054">
    <property type="protein sequence ID" value="KAK8518063.1"/>
    <property type="molecule type" value="Genomic_DNA"/>
</dbReference>
<reference evidence="1 2" key="1">
    <citation type="journal article" date="2024" name="G3 (Bethesda)">
        <title>Genome assembly of Hibiscus sabdariffa L. provides insights into metabolisms of medicinal natural products.</title>
        <authorList>
            <person name="Kim T."/>
        </authorList>
    </citation>
    <scope>NUCLEOTIDE SEQUENCE [LARGE SCALE GENOMIC DNA]</scope>
    <source>
        <strain evidence="1">TK-2024</strain>
        <tissue evidence="1">Old leaves</tissue>
    </source>
</reference>
<organism evidence="1 2">
    <name type="scientific">Hibiscus sabdariffa</name>
    <name type="common">roselle</name>
    <dbReference type="NCBI Taxonomy" id="183260"/>
    <lineage>
        <taxon>Eukaryota</taxon>
        <taxon>Viridiplantae</taxon>
        <taxon>Streptophyta</taxon>
        <taxon>Embryophyta</taxon>
        <taxon>Tracheophyta</taxon>
        <taxon>Spermatophyta</taxon>
        <taxon>Magnoliopsida</taxon>
        <taxon>eudicotyledons</taxon>
        <taxon>Gunneridae</taxon>
        <taxon>Pentapetalae</taxon>
        <taxon>rosids</taxon>
        <taxon>malvids</taxon>
        <taxon>Malvales</taxon>
        <taxon>Malvaceae</taxon>
        <taxon>Malvoideae</taxon>
        <taxon>Hibiscus</taxon>
    </lineage>
</organism>
<dbReference type="InterPro" id="IPR040256">
    <property type="entry name" value="At4g02000-like"/>
</dbReference>